<dbReference type="AlphaFoldDB" id="A0A8H6XPB9"/>
<gene>
    <name evidence="1" type="ORF">MVEN_01632400</name>
</gene>
<organism evidence="1 2">
    <name type="scientific">Mycena venus</name>
    <dbReference type="NCBI Taxonomy" id="2733690"/>
    <lineage>
        <taxon>Eukaryota</taxon>
        <taxon>Fungi</taxon>
        <taxon>Dikarya</taxon>
        <taxon>Basidiomycota</taxon>
        <taxon>Agaricomycotina</taxon>
        <taxon>Agaricomycetes</taxon>
        <taxon>Agaricomycetidae</taxon>
        <taxon>Agaricales</taxon>
        <taxon>Marasmiineae</taxon>
        <taxon>Mycenaceae</taxon>
        <taxon>Mycena</taxon>
    </lineage>
</organism>
<evidence type="ECO:0000313" key="1">
    <source>
        <dbReference type="EMBL" id="KAF7344717.1"/>
    </source>
</evidence>
<comment type="caution">
    <text evidence="1">The sequence shown here is derived from an EMBL/GenBank/DDBJ whole genome shotgun (WGS) entry which is preliminary data.</text>
</comment>
<proteinExistence type="predicted"/>
<dbReference type="EMBL" id="JACAZI010000014">
    <property type="protein sequence ID" value="KAF7344717.1"/>
    <property type="molecule type" value="Genomic_DNA"/>
</dbReference>
<dbReference type="Proteomes" id="UP000620124">
    <property type="component" value="Unassembled WGS sequence"/>
</dbReference>
<evidence type="ECO:0000313" key="2">
    <source>
        <dbReference type="Proteomes" id="UP000620124"/>
    </source>
</evidence>
<keyword evidence="2" id="KW-1185">Reference proteome</keyword>
<accession>A0A8H6XPB9</accession>
<reference evidence="1" key="1">
    <citation type="submission" date="2020-05" db="EMBL/GenBank/DDBJ databases">
        <title>Mycena genomes resolve the evolution of fungal bioluminescence.</title>
        <authorList>
            <person name="Tsai I.J."/>
        </authorList>
    </citation>
    <scope>NUCLEOTIDE SEQUENCE</scope>
    <source>
        <strain evidence="1">CCC161011</strain>
    </source>
</reference>
<protein>
    <submittedName>
        <fullName evidence="1">Proline iminopeptidase</fullName>
    </submittedName>
</protein>
<sequence>MRETTAKIQDILDRYESEGTTDSEEYGAAVEQFYASHLCRLDPMPAPITEGFHQAQDIALAPFSRGIAHTGWVTFAESSQMAHFEGRESPSVLPSAIHEAHSTPSPSCTLTTLDDARGADTATDNACSDFCRGPCRRHIYRQIASVKAVSSSKAEKRPATLIWNTLYKYTTSIKQLGCYPAL</sequence>
<name>A0A8H6XPB9_9AGAR</name>